<feature type="signal peptide" evidence="1">
    <location>
        <begin position="1"/>
        <end position="22"/>
    </location>
</feature>
<sequence precursor="true">MKKLSVGAALVALAFAANSAVAADLVIPKTKVSLEKCLVAATKAKPGTVVKVEMKLEKKVPVYEFDIEAADGKAWDVECNALSGKVTEIEQEVKSAEDPLFKAKMKVSEADARKTALEAHPGEITEVEYEIEEDGAATYEFDIVGKDGKEIKVEVDATSGKIVESHSEIYQIGKE</sequence>
<accession>C6XC51</accession>
<dbReference type="Gene3D" id="3.10.450.40">
    <property type="match status" value="2"/>
</dbReference>
<keyword evidence="1" id="KW-0732">Signal</keyword>
<dbReference type="OrthoDB" id="8537216at2"/>
<evidence type="ECO:0000313" key="3">
    <source>
        <dbReference type="EMBL" id="ACT50126.1"/>
    </source>
</evidence>
<reference evidence="3 4" key="2">
    <citation type="journal article" date="2011" name="J. Bacteriol.">
        <title>Genomes of three methylotrophs from a single niche uncover genetic and metabolic divergence of Methylophilaceae.</title>
        <authorList>
            <person name="Lapidus A."/>
            <person name="Clum A."/>
            <person name="Labutti K."/>
            <person name="Kaluzhnaya M.G."/>
            <person name="Lim S."/>
            <person name="Beck D.A."/>
            <person name="Glavina Del Rio T."/>
            <person name="Nolan M."/>
            <person name="Mavromatis K."/>
            <person name="Huntemann M."/>
            <person name="Lucas S."/>
            <person name="Lidstrom M.E."/>
            <person name="Ivanova N."/>
            <person name="Chistoserdova L."/>
        </authorList>
    </citation>
    <scope>NUCLEOTIDE SEQUENCE [LARGE SCALE GENOMIC DNA]</scope>
    <source>
        <strain evidence="3 4">SIP3-4</strain>
    </source>
</reference>
<evidence type="ECO:0000313" key="4">
    <source>
        <dbReference type="Proteomes" id="UP000002743"/>
    </source>
</evidence>
<name>C6XC51_METGS</name>
<protein>
    <submittedName>
        <fullName evidence="3">Propeptide PepSY amd peptidase M4</fullName>
    </submittedName>
</protein>
<reference evidence="4" key="1">
    <citation type="submission" date="2009-07" db="EMBL/GenBank/DDBJ databases">
        <title>Complete sequence of chromosome of Methylovorus sp. SIP3-4.</title>
        <authorList>
            <person name="Lucas S."/>
            <person name="Copeland A."/>
            <person name="Lapidus A."/>
            <person name="Glavina del Rio T."/>
            <person name="Tice H."/>
            <person name="Bruce D."/>
            <person name="Goodwin L."/>
            <person name="Pitluck S."/>
            <person name="Clum A."/>
            <person name="Larimer F."/>
            <person name="Land M."/>
            <person name="Hauser L."/>
            <person name="Kyrpides N."/>
            <person name="Mikhailova N."/>
            <person name="Kayluzhnaya M."/>
            <person name="Chistoserdova L."/>
        </authorList>
    </citation>
    <scope>NUCLEOTIDE SEQUENCE [LARGE SCALE GENOMIC DNA]</scope>
    <source>
        <strain evidence="4">SIP3-4</strain>
    </source>
</reference>
<evidence type="ECO:0000259" key="2">
    <source>
        <dbReference type="Pfam" id="PF03413"/>
    </source>
</evidence>
<evidence type="ECO:0000256" key="1">
    <source>
        <dbReference type="SAM" id="SignalP"/>
    </source>
</evidence>
<dbReference type="EMBL" id="CP001674">
    <property type="protein sequence ID" value="ACT50126.1"/>
    <property type="molecule type" value="Genomic_DNA"/>
</dbReference>
<dbReference type="RefSeq" id="WP_015829681.1">
    <property type="nucleotide sequence ID" value="NC_012969.1"/>
</dbReference>
<feature type="chain" id="PRO_5002971034" evidence="1">
    <location>
        <begin position="23"/>
        <end position="175"/>
    </location>
</feature>
<keyword evidence="4" id="KW-1185">Reference proteome</keyword>
<dbReference type="STRING" id="582744.Msip34_0878"/>
<organism evidence="3 4">
    <name type="scientific">Methylovorus glucosotrophus (strain SIP3-4)</name>
    <dbReference type="NCBI Taxonomy" id="582744"/>
    <lineage>
        <taxon>Bacteria</taxon>
        <taxon>Pseudomonadati</taxon>
        <taxon>Pseudomonadota</taxon>
        <taxon>Betaproteobacteria</taxon>
        <taxon>Nitrosomonadales</taxon>
        <taxon>Methylophilaceae</taxon>
        <taxon>Methylovorus</taxon>
    </lineage>
</organism>
<feature type="domain" description="PepSY" evidence="2">
    <location>
        <begin position="106"/>
        <end position="165"/>
    </location>
</feature>
<dbReference type="Pfam" id="PF03413">
    <property type="entry name" value="PepSY"/>
    <property type="match status" value="2"/>
</dbReference>
<dbReference type="InterPro" id="IPR025711">
    <property type="entry name" value="PepSY"/>
</dbReference>
<gene>
    <name evidence="3" type="ordered locus">Msip34_0878</name>
</gene>
<dbReference type="AlphaFoldDB" id="C6XC51"/>
<dbReference type="Proteomes" id="UP000002743">
    <property type="component" value="Chromosome"/>
</dbReference>
<proteinExistence type="predicted"/>
<dbReference type="KEGG" id="mei:Msip34_0878"/>
<dbReference type="HOGENOM" id="CLU_125933_0_0_4"/>
<dbReference type="eggNOG" id="COG3212">
    <property type="taxonomic scope" value="Bacteria"/>
</dbReference>
<feature type="domain" description="PepSY" evidence="2">
    <location>
        <begin position="31"/>
        <end position="90"/>
    </location>
</feature>